<dbReference type="EMBL" id="BJZQ01000015">
    <property type="protein sequence ID" value="GEO90227.1"/>
    <property type="molecule type" value="Genomic_DNA"/>
</dbReference>
<evidence type="ECO:0000313" key="2">
    <source>
        <dbReference type="Proteomes" id="UP000321769"/>
    </source>
</evidence>
<accession>A0A512HXP5</accession>
<dbReference type="OrthoDB" id="5242601at2"/>
<dbReference type="Proteomes" id="UP000321769">
    <property type="component" value="Unassembled WGS sequence"/>
</dbReference>
<sequence>MTMLHEPTARPAGNLRGEAPFQDLHEVVRDRVGDGTFHFYPSPGNWGDSLINRGSREFFQHLGLTCTEHERSDLDTLDPETTAGTTAVVGGGGGWNRNWISTVAFTERVASMYRDVVVLPSSYDLDLLPETGLENAVLFSRAELSGTEKASGSPLRFCHDMAFFCELPEAPDRTLPYPLIALRRDKERHHLAVDPDRNFDISLLGTAHTDAGGFFDIVGRFEELYTDRLHVAIAGAMLGKSVFLLEGNYGKSEGVFRGSLAAHYPNVQLLDWDEFAPMKVVGMQPIGVPGYQGEASHA</sequence>
<evidence type="ECO:0008006" key="3">
    <source>
        <dbReference type="Google" id="ProtNLM"/>
    </source>
</evidence>
<dbReference type="RefSeq" id="WP_146828090.1">
    <property type="nucleotide sequence ID" value="NZ_BAAAYQ010000005.1"/>
</dbReference>
<keyword evidence="2" id="KW-1185">Reference proteome</keyword>
<dbReference type="AlphaFoldDB" id="A0A512HXP5"/>
<proteinExistence type="predicted"/>
<evidence type="ECO:0000313" key="1">
    <source>
        <dbReference type="EMBL" id="GEO90227.1"/>
    </source>
</evidence>
<comment type="caution">
    <text evidence="1">The sequence shown here is derived from an EMBL/GenBank/DDBJ whole genome shotgun (WGS) entry which is preliminary data.</text>
</comment>
<name>A0A512HXP5_9ACTN</name>
<gene>
    <name evidence="1" type="ORF">AFL01nite_25540</name>
</gene>
<protein>
    <recommendedName>
        <fullName evidence="3">Polysaccharide pyruvyl transferase domain-containing protein</fullName>
    </recommendedName>
</protein>
<reference evidence="1 2" key="1">
    <citation type="submission" date="2019-07" db="EMBL/GenBank/DDBJ databases">
        <title>Whole genome shotgun sequence of Aeromicrobium flavum NBRC 107625.</title>
        <authorList>
            <person name="Hosoyama A."/>
            <person name="Uohara A."/>
            <person name="Ohji S."/>
            <person name="Ichikawa N."/>
        </authorList>
    </citation>
    <scope>NUCLEOTIDE SEQUENCE [LARGE SCALE GENOMIC DNA]</scope>
    <source>
        <strain evidence="1 2">NBRC 107625</strain>
    </source>
</reference>
<organism evidence="1 2">
    <name type="scientific">Aeromicrobium flavum</name>
    <dbReference type="NCBI Taxonomy" id="416568"/>
    <lineage>
        <taxon>Bacteria</taxon>
        <taxon>Bacillati</taxon>
        <taxon>Actinomycetota</taxon>
        <taxon>Actinomycetes</taxon>
        <taxon>Propionibacteriales</taxon>
        <taxon>Nocardioidaceae</taxon>
        <taxon>Aeromicrobium</taxon>
    </lineage>
</organism>